<sequence length="132" mass="14020">GEDEFTAEIDKPHPMIWHGLRQERIMSEASDPETAVILLDVVLGYGAHEDPAGELAPTIKEAKETAEKEGRSLPVVASVCGTAQDPQDLSDQEKKLADVGVIVMPSNAQAARMAALIASRGEALDKLMGGKS</sequence>
<dbReference type="AlphaFoldDB" id="A0A133V1M4"/>
<name>A0A133V1M4_9EURY</name>
<proteinExistence type="predicted"/>
<feature type="domain" description="ATP-citrate synthase/succinyl-CoA ligase C-terminal" evidence="1">
    <location>
        <begin position="1"/>
        <end position="115"/>
    </location>
</feature>
<dbReference type="SUPFAM" id="SSF52210">
    <property type="entry name" value="Succinyl-CoA synthetase domains"/>
    <property type="match status" value="1"/>
</dbReference>
<comment type="caution">
    <text evidence="2">The sequence shown here is derived from an EMBL/GenBank/DDBJ whole genome shotgun (WGS) entry which is preliminary data.</text>
</comment>
<dbReference type="InterPro" id="IPR016102">
    <property type="entry name" value="Succinyl-CoA_synth-like"/>
</dbReference>
<protein>
    <recommendedName>
        <fullName evidence="1">ATP-citrate synthase/succinyl-CoA ligase C-terminal domain-containing protein</fullName>
    </recommendedName>
</protein>
<accession>A0A133V1M4</accession>
<evidence type="ECO:0000313" key="3">
    <source>
        <dbReference type="Proteomes" id="UP000070520"/>
    </source>
</evidence>
<keyword evidence="3" id="KW-1185">Reference proteome</keyword>
<evidence type="ECO:0000259" key="1">
    <source>
        <dbReference type="Pfam" id="PF00549"/>
    </source>
</evidence>
<reference evidence="2 3" key="1">
    <citation type="journal article" date="2016" name="Sci. Rep.">
        <title>Metabolic traits of an uncultured archaeal lineage -MSBL1- from brine pools of the Red Sea.</title>
        <authorList>
            <person name="Mwirichia R."/>
            <person name="Alam I."/>
            <person name="Rashid M."/>
            <person name="Vinu M."/>
            <person name="Ba-Alawi W."/>
            <person name="Anthony Kamau A."/>
            <person name="Kamanda Ngugi D."/>
            <person name="Goker M."/>
            <person name="Klenk H.P."/>
            <person name="Bajic V."/>
            <person name="Stingl U."/>
        </authorList>
    </citation>
    <scope>NUCLEOTIDE SEQUENCE [LARGE SCALE GENOMIC DNA]</scope>
    <source>
        <strain evidence="2">SCGC-AAA261C02</strain>
    </source>
</reference>
<dbReference type="Gene3D" id="3.40.50.261">
    <property type="entry name" value="Succinyl-CoA synthetase domains"/>
    <property type="match status" value="1"/>
</dbReference>
<dbReference type="PATRIC" id="fig|1698272.3.peg.619"/>
<organism evidence="2 3">
    <name type="scientific">candidate division MSBL1 archaeon SCGC-AAA261C02</name>
    <dbReference type="NCBI Taxonomy" id="1698272"/>
    <lineage>
        <taxon>Archaea</taxon>
        <taxon>Methanobacteriati</taxon>
        <taxon>Methanobacteriota</taxon>
        <taxon>candidate division MSBL1</taxon>
    </lineage>
</organism>
<dbReference type="EMBL" id="LHXW01000006">
    <property type="protein sequence ID" value="KXB00339.1"/>
    <property type="molecule type" value="Genomic_DNA"/>
</dbReference>
<dbReference type="InterPro" id="IPR005811">
    <property type="entry name" value="SUCC_ACL_C"/>
</dbReference>
<dbReference type="Pfam" id="PF00549">
    <property type="entry name" value="Ligase_CoA"/>
    <property type="match status" value="1"/>
</dbReference>
<evidence type="ECO:0000313" key="2">
    <source>
        <dbReference type="EMBL" id="KXB00339.1"/>
    </source>
</evidence>
<dbReference type="GO" id="GO:0003824">
    <property type="term" value="F:catalytic activity"/>
    <property type="evidence" value="ECO:0007669"/>
    <property type="project" value="InterPro"/>
</dbReference>
<feature type="non-terminal residue" evidence="2">
    <location>
        <position position="1"/>
    </location>
</feature>
<dbReference type="Proteomes" id="UP000070520">
    <property type="component" value="Unassembled WGS sequence"/>
</dbReference>
<gene>
    <name evidence="2" type="ORF">AKJ42_00940</name>
</gene>